<accession>A0A177SBG4</accession>
<comment type="caution">
    <text evidence="1">The sequence shown here is derived from an EMBL/GenBank/DDBJ whole genome shotgun (WGS) entry which is preliminary data.</text>
</comment>
<gene>
    <name evidence="1" type="ORF">AYO28_03130</name>
</gene>
<name>A0A177SBG4_PSEPU</name>
<organism evidence="1 2">
    <name type="scientific">Pseudomonas putida</name>
    <name type="common">Arthrobacter siderocapsulatus</name>
    <dbReference type="NCBI Taxonomy" id="303"/>
    <lineage>
        <taxon>Bacteria</taxon>
        <taxon>Pseudomonadati</taxon>
        <taxon>Pseudomonadota</taxon>
        <taxon>Gammaproteobacteria</taxon>
        <taxon>Pseudomonadales</taxon>
        <taxon>Pseudomonadaceae</taxon>
        <taxon>Pseudomonas</taxon>
    </lineage>
</organism>
<proteinExistence type="predicted"/>
<evidence type="ECO:0000313" key="2">
    <source>
        <dbReference type="Proteomes" id="UP000077752"/>
    </source>
</evidence>
<dbReference type="EMBL" id="LUCV01000049">
    <property type="protein sequence ID" value="OAI84889.1"/>
    <property type="molecule type" value="Genomic_DNA"/>
</dbReference>
<protein>
    <submittedName>
        <fullName evidence="1">Uncharacterized protein</fullName>
    </submittedName>
</protein>
<sequence length="71" mass="8040">MISFRQGDRDLQILQDMVPLHASEETVLYHLLSSYQGTRIGVDVNPDARGVERLRPQVEALGISDVTWKFA</sequence>
<evidence type="ECO:0000313" key="1">
    <source>
        <dbReference type="EMBL" id="OAI84889.1"/>
    </source>
</evidence>
<dbReference type="Proteomes" id="UP000077752">
    <property type="component" value="Unassembled WGS sequence"/>
</dbReference>
<reference evidence="1 2" key="1">
    <citation type="submission" date="2016-03" db="EMBL/GenBank/DDBJ databases">
        <title>Draft Genome Assembly of Pseudomonas putida strain CBF10-2.</title>
        <authorList>
            <person name="Iyer R.S."/>
            <person name="Damania A."/>
        </authorList>
    </citation>
    <scope>NUCLEOTIDE SEQUENCE [LARGE SCALE GENOMIC DNA]</scope>
    <source>
        <strain evidence="1 2">CBF10-2</strain>
    </source>
</reference>
<dbReference type="AlphaFoldDB" id="A0A177SBG4"/>